<organism evidence="2 3">
    <name type="scientific">Legionella drozanskii LLAP-1</name>
    <dbReference type="NCBI Taxonomy" id="1212489"/>
    <lineage>
        <taxon>Bacteria</taxon>
        <taxon>Pseudomonadati</taxon>
        <taxon>Pseudomonadota</taxon>
        <taxon>Gammaproteobacteria</taxon>
        <taxon>Legionellales</taxon>
        <taxon>Legionellaceae</taxon>
        <taxon>Legionella</taxon>
    </lineage>
</organism>
<evidence type="ECO:0000313" key="3">
    <source>
        <dbReference type="Proteomes" id="UP000054736"/>
    </source>
</evidence>
<dbReference type="PATRIC" id="fig|1212489.4.peg.1487"/>
<dbReference type="EMBL" id="LNXY01000020">
    <property type="protein sequence ID" value="KTC87788.1"/>
    <property type="molecule type" value="Genomic_DNA"/>
</dbReference>
<dbReference type="STRING" id="1212489.Ldro_1407"/>
<accession>A0A0W0SX05</accession>
<dbReference type="GO" id="GO:0008237">
    <property type="term" value="F:metallopeptidase activity"/>
    <property type="evidence" value="ECO:0007669"/>
    <property type="project" value="InterPro"/>
</dbReference>
<dbReference type="AlphaFoldDB" id="A0A0W0SX05"/>
<gene>
    <name evidence="2" type="ORF">Ldro_1407</name>
</gene>
<dbReference type="Gene3D" id="3.40.390.10">
    <property type="entry name" value="Collagenase (Catalytic Domain)"/>
    <property type="match status" value="1"/>
</dbReference>
<dbReference type="SUPFAM" id="SSF55486">
    <property type="entry name" value="Metalloproteases ('zincins'), catalytic domain"/>
    <property type="match status" value="1"/>
</dbReference>
<reference evidence="2 3" key="1">
    <citation type="submission" date="2015-11" db="EMBL/GenBank/DDBJ databases">
        <title>Genomic analysis of 38 Legionella species identifies large and diverse effector repertoires.</title>
        <authorList>
            <person name="Burstein D."/>
            <person name="Amaro F."/>
            <person name="Zusman T."/>
            <person name="Lifshitz Z."/>
            <person name="Cohen O."/>
            <person name="Gilbert J.A."/>
            <person name="Pupko T."/>
            <person name="Shuman H.A."/>
            <person name="Segal G."/>
        </authorList>
    </citation>
    <scope>NUCLEOTIDE SEQUENCE [LARGE SCALE GENOMIC DNA]</scope>
    <source>
        <strain evidence="2 3">ATCC 700990</strain>
    </source>
</reference>
<name>A0A0W0SX05_9GAMM</name>
<dbReference type="InterPro" id="IPR024079">
    <property type="entry name" value="MetalloPept_cat_dom_sf"/>
</dbReference>
<proteinExistence type="predicted"/>
<comment type="caution">
    <text evidence="2">The sequence shown here is derived from an EMBL/GenBank/DDBJ whole genome shotgun (WGS) entry which is preliminary data.</text>
</comment>
<dbReference type="OrthoDB" id="5653513at2"/>
<evidence type="ECO:0000313" key="2">
    <source>
        <dbReference type="EMBL" id="KTC87788.1"/>
    </source>
</evidence>
<dbReference type="RefSeq" id="WP_058495704.1">
    <property type="nucleotide sequence ID" value="NZ_CAAAIU010000002.1"/>
</dbReference>
<feature type="region of interest" description="Disordered" evidence="1">
    <location>
        <begin position="417"/>
        <end position="439"/>
    </location>
</feature>
<feature type="compositionally biased region" description="Acidic residues" evidence="1">
    <location>
        <begin position="417"/>
        <end position="432"/>
    </location>
</feature>
<protein>
    <submittedName>
        <fullName evidence="2">Uncharacterized protein</fullName>
    </submittedName>
</protein>
<evidence type="ECO:0000256" key="1">
    <source>
        <dbReference type="SAM" id="MobiDB-lite"/>
    </source>
</evidence>
<dbReference type="Proteomes" id="UP000054736">
    <property type="component" value="Unassembled WGS sequence"/>
</dbReference>
<keyword evidence="3" id="KW-1185">Reference proteome</keyword>
<sequence>MKEKLEELCSHFPPEELEGIQFGKWAPDPHARISTIHYTFDPLSMAQELKMNLEQRYSGITMNELSRVSRAKVEEILEYWRIACGSQIEFKYMPKLESDQSGITFVASDNIEGAAGVTNNNFLPGTQYINQVAVCIPSKVSTSVDLLVYAHEIGHALGFRHTHELELLRNRLMTMPQGLGCSVMGYPHELATDNNTCTTPAYCGDQRFAIVPGPMDKEVCTDIYAFSSPPYSQVKYFDSMYWGFLNGVSEKSLATYLENVNFMKLSPLSANLISVVYMAILRNSMGNQTCGFTNALTILELLLRTKSERVADILQILRQVSTIALLFMQMYEIYANEDALNSSIYLTTFLGSSLSGLLLASTVGKTAASWTNTIVDKLSQFFNVEPPKDAENLSFLANKWRWFGSMFHHSNLGEEAELTADEESVGESESQADETIVVP</sequence>